<evidence type="ECO:0000313" key="10">
    <source>
        <dbReference type="Proteomes" id="UP000775213"/>
    </source>
</evidence>
<evidence type="ECO:0000256" key="8">
    <source>
        <dbReference type="SAM" id="MobiDB-lite"/>
    </source>
</evidence>
<dbReference type="EMBL" id="JAGFBR010000016">
    <property type="protein sequence ID" value="KAH0453440.1"/>
    <property type="molecule type" value="Genomic_DNA"/>
</dbReference>
<comment type="caution">
    <text evidence="9">The sequence shown here is derived from an EMBL/GenBank/DDBJ whole genome shotgun (WGS) entry which is preliminary data.</text>
</comment>
<dbReference type="SUPFAM" id="SSF52833">
    <property type="entry name" value="Thioredoxin-like"/>
    <property type="match status" value="1"/>
</dbReference>
<evidence type="ECO:0000256" key="7">
    <source>
        <dbReference type="ARBA" id="ARBA00032129"/>
    </source>
</evidence>
<comment type="similarity">
    <text evidence="4">Belongs to the peroxiredoxin-like PRXL2 family. PRXL2A subfamily.</text>
</comment>
<dbReference type="PANTHER" id="PTHR28630:SF31">
    <property type="entry name" value="PEROXIREDOXIN-LIKE 2A"/>
    <property type="match status" value="1"/>
</dbReference>
<dbReference type="GO" id="GO:0005737">
    <property type="term" value="C:cytoplasm"/>
    <property type="evidence" value="ECO:0007669"/>
    <property type="project" value="UniProtKB-SubCell"/>
</dbReference>
<dbReference type="InterPro" id="IPR036249">
    <property type="entry name" value="Thioredoxin-like_sf"/>
</dbReference>
<evidence type="ECO:0000256" key="2">
    <source>
        <dbReference type="ARBA" id="ARBA00022490"/>
    </source>
</evidence>
<evidence type="ECO:0000256" key="5">
    <source>
        <dbReference type="ARBA" id="ARBA00023849"/>
    </source>
</evidence>
<keyword evidence="3" id="KW-0676">Redox-active center</keyword>
<dbReference type="Proteomes" id="UP000775213">
    <property type="component" value="Unassembled WGS sequence"/>
</dbReference>
<reference evidence="9 10" key="1">
    <citation type="journal article" date="2021" name="Hortic Res">
        <title>Chromosome-scale assembly of the Dendrobium chrysotoxum genome enhances the understanding of orchid evolution.</title>
        <authorList>
            <person name="Zhang Y."/>
            <person name="Zhang G.Q."/>
            <person name="Zhang D."/>
            <person name="Liu X.D."/>
            <person name="Xu X.Y."/>
            <person name="Sun W.H."/>
            <person name="Yu X."/>
            <person name="Zhu X."/>
            <person name="Wang Z.W."/>
            <person name="Zhao X."/>
            <person name="Zhong W.Y."/>
            <person name="Chen H."/>
            <person name="Yin W.L."/>
            <person name="Huang T."/>
            <person name="Niu S.C."/>
            <person name="Liu Z.J."/>
        </authorList>
    </citation>
    <scope>NUCLEOTIDE SEQUENCE [LARGE SCALE GENOMIC DNA]</scope>
    <source>
        <strain evidence="9">Lindl</strain>
    </source>
</reference>
<evidence type="ECO:0000256" key="6">
    <source>
        <dbReference type="ARBA" id="ARBA00032058"/>
    </source>
</evidence>
<accession>A0AAV7GCL4</accession>
<proteinExistence type="inferred from homology"/>
<evidence type="ECO:0000313" key="9">
    <source>
        <dbReference type="EMBL" id="KAH0453440.1"/>
    </source>
</evidence>
<keyword evidence="2" id="KW-0963">Cytoplasm</keyword>
<evidence type="ECO:0000256" key="1">
    <source>
        <dbReference type="ARBA" id="ARBA00004496"/>
    </source>
</evidence>
<evidence type="ECO:0000256" key="3">
    <source>
        <dbReference type="ARBA" id="ARBA00023284"/>
    </source>
</evidence>
<dbReference type="PANTHER" id="PTHR28630">
    <property type="match status" value="1"/>
</dbReference>
<name>A0AAV7GCL4_DENCH</name>
<dbReference type="Pfam" id="PF13911">
    <property type="entry name" value="AhpC-TSA_2"/>
    <property type="match status" value="1"/>
</dbReference>
<organism evidence="9 10">
    <name type="scientific">Dendrobium chrysotoxum</name>
    <name type="common">Orchid</name>
    <dbReference type="NCBI Taxonomy" id="161865"/>
    <lineage>
        <taxon>Eukaryota</taxon>
        <taxon>Viridiplantae</taxon>
        <taxon>Streptophyta</taxon>
        <taxon>Embryophyta</taxon>
        <taxon>Tracheophyta</taxon>
        <taxon>Spermatophyta</taxon>
        <taxon>Magnoliopsida</taxon>
        <taxon>Liliopsida</taxon>
        <taxon>Asparagales</taxon>
        <taxon>Orchidaceae</taxon>
        <taxon>Epidendroideae</taxon>
        <taxon>Malaxideae</taxon>
        <taxon>Dendrobiinae</taxon>
        <taxon>Dendrobium</taxon>
    </lineage>
</organism>
<feature type="region of interest" description="Disordered" evidence="8">
    <location>
        <begin position="107"/>
        <end position="146"/>
    </location>
</feature>
<keyword evidence="10" id="KW-1185">Reference proteome</keyword>
<sequence>MASFAIEEFVGDGVLSGLIPKFVAAGWDDVPTLKMIDMEDMELLKLTQQQKEALELRTYLHDRSLMQYADRMEASKATLNELLSMTTVSLSSRFGMKKGHVSRFVNRENGYSNPKPSSCVPPARENNVTETSNWSEHNSSKGSLHSLKSHLKLNPNYDPPTAKAVLDLKLNDGHVFKGIVASKPAYPRLCGWIQPPPIVNDVASHSSIANISVQKLTPEYKVGVQRLLENKAPPMKASDLWNNKATVLLCIRRPGCIMCRAEAHQLYSRKPIFDALGFQLVAVLHEQIESEVIEFWPRYWGGLVVVDQTMGFFKALGGGQLLKDKFLTGFILNSHARANYKAAKATGFDQNFKGEGGIKGGMFIIRSGRGGVAYQFIERNFGDWAPIGEVVEICTRIQVLFSDPCSEKLLEEVHKKKTMKLPLLGFVEINSIKSFHTS</sequence>
<gene>
    <name evidence="9" type="ORF">IEQ34_017764</name>
</gene>
<dbReference type="InterPro" id="IPR032801">
    <property type="entry name" value="PXL2A/B/C"/>
</dbReference>
<evidence type="ECO:0000256" key="4">
    <source>
        <dbReference type="ARBA" id="ARBA00023787"/>
    </source>
</evidence>
<feature type="compositionally biased region" description="Polar residues" evidence="8">
    <location>
        <begin position="126"/>
        <end position="136"/>
    </location>
</feature>
<protein>
    <recommendedName>
        <fullName evidence="5">Peroxiredoxin-like 2A</fullName>
    </recommendedName>
    <alternativeName>
        <fullName evidence="7">Peroxiredoxin-like 2 activated in M-CSF stimulated monocytes</fullName>
    </alternativeName>
    <alternativeName>
        <fullName evidence="6">Redox-regulatory protein FAM213A</fullName>
    </alternativeName>
</protein>
<dbReference type="AlphaFoldDB" id="A0AAV7GCL4"/>
<comment type="subcellular location">
    <subcellularLocation>
        <location evidence="1">Cytoplasm</location>
    </subcellularLocation>
</comment>